<protein>
    <submittedName>
        <fullName evidence="2">Uncharacterized protein</fullName>
    </submittedName>
</protein>
<proteinExistence type="predicted"/>
<dbReference type="AlphaFoldDB" id="A0A511RHH6"/>
<name>A0A511RHH6_9DEIN</name>
<dbReference type="RefSeq" id="WP_147145562.1">
    <property type="nucleotide sequence ID" value="NZ_BJXN01000003.1"/>
</dbReference>
<comment type="caution">
    <text evidence="2">The sequence shown here is derived from an EMBL/GenBank/DDBJ whole genome shotgun (WGS) entry which is preliminary data.</text>
</comment>
<evidence type="ECO:0000313" key="3">
    <source>
        <dbReference type="Proteomes" id="UP000321827"/>
    </source>
</evidence>
<dbReference type="Proteomes" id="UP000321827">
    <property type="component" value="Unassembled WGS sequence"/>
</dbReference>
<evidence type="ECO:0000313" key="2">
    <source>
        <dbReference type="EMBL" id="GEM89101.1"/>
    </source>
</evidence>
<sequence length="226" mass="24763">MKKILALVALLFAIAWANPATLIDEGRFQQAYEEGLAEGTATSYALAAKAASYYAGYVASTGKDKEAWFSKAEAAAKKAIAADPAYPEGYFELARAQGRLSQYRGILASLNLASSVRDNLKKTLELDPKHDSALVALALWNLELAQKGVGWMYGASIKRVEPLFQEAIALNPTAIAHRLEYGGALIRLKKPERAREQLEKALELPARTWVDRADQEKARALLESLK</sequence>
<dbReference type="SUPFAM" id="SSF48452">
    <property type="entry name" value="TPR-like"/>
    <property type="match status" value="1"/>
</dbReference>
<organism evidence="2 3">
    <name type="scientific">Oceanithermus desulfurans NBRC 100063</name>
    <dbReference type="NCBI Taxonomy" id="1227550"/>
    <lineage>
        <taxon>Bacteria</taxon>
        <taxon>Thermotogati</taxon>
        <taxon>Deinococcota</taxon>
        <taxon>Deinococci</taxon>
        <taxon>Thermales</taxon>
        <taxon>Thermaceae</taxon>
        <taxon>Oceanithermus</taxon>
    </lineage>
</organism>
<dbReference type="OrthoDB" id="31396at2"/>
<dbReference type="InterPro" id="IPR011990">
    <property type="entry name" value="TPR-like_helical_dom_sf"/>
</dbReference>
<keyword evidence="1" id="KW-0732">Signal</keyword>
<dbReference type="Gene3D" id="1.25.40.10">
    <property type="entry name" value="Tetratricopeptide repeat domain"/>
    <property type="match status" value="2"/>
</dbReference>
<dbReference type="EMBL" id="BJXN01000003">
    <property type="protein sequence ID" value="GEM89101.1"/>
    <property type="molecule type" value="Genomic_DNA"/>
</dbReference>
<feature type="signal peptide" evidence="1">
    <location>
        <begin position="1"/>
        <end position="17"/>
    </location>
</feature>
<gene>
    <name evidence="2" type="ORF">ODE01S_05350</name>
</gene>
<reference evidence="2 3" key="1">
    <citation type="submission" date="2019-07" db="EMBL/GenBank/DDBJ databases">
        <title>Whole genome shotgun sequence of Oceanithermus desulfurans NBRC 100063.</title>
        <authorList>
            <person name="Hosoyama A."/>
            <person name="Uohara A."/>
            <person name="Ohji S."/>
            <person name="Ichikawa N."/>
        </authorList>
    </citation>
    <scope>NUCLEOTIDE SEQUENCE [LARGE SCALE GENOMIC DNA]</scope>
    <source>
        <strain evidence="2 3">NBRC 100063</strain>
    </source>
</reference>
<feature type="chain" id="PRO_5021935529" evidence="1">
    <location>
        <begin position="18"/>
        <end position="226"/>
    </location>
</feature>
<accession>A0A511RHH6</accession>
<evidence type="ECO:0000256" key="1">
    <source>
        <dbReference type="SAM" id="SignalP"/>
    </source>
</evidence>